<evidence type="ECO:0000313" key="3">
    <source>
        <dbReference type="Proteomes" id="UP000192393"/>
    </source>
</evidence>
<dbReference type="Gene3D" id="1.10.10.10">
    <property type="entry name" value="Winged helix-like DNA-binding domain superfamily/Winged helix DNA-binding domain"/>
    <property type="match status" value="1"/>
</dbReference>
<dbReference type="GO" id="GO:0006355">
    <property type="term" value="P:regulation of DNA-templated transcription"/>
    <property type="evidence" value="ECO:0007669"/>
    <property type="project" value="InterPro"/>
</dbReference>
<keyword evidence="1" id="KW-0472">Membrane</keyword>
<dbReference type="AlphaFoldDB" id="A0A1W2AMI0"/>
<keyword evidence="1" id="KW-0812">Transmembrane</keyword>
<dbReference type="InterPro" id="IPR036388">
    <property type="entry name" value="WH-like_DNA-bd_sf"/>
</dbReference>
<proteinExistence type="predicted"/>
<dbReference type="GO" id="GO:0003677">
    <property type="term" value="F:DNA binding"/>
    <property type="evidence" value="ECO:0007669"/>
    <property type="project" value="InterPro"/>
</dbReference>
<dbReference type="InterPro" id="IPR016032">
    <property type="entry name" value="Sig_transdc_resp-reg_C-effctor"/>
</dbReference>
<organism evidence="2 3">
    <name type="scientific">Moheibacter sediminis</name>
    <dbReference type="NCBI Taxonomy" id="1434700"/>
    <lineage>
        <taxon>Bacteria</taxon>
        <taxon>Pseudomonadati</taxon>
        <taxon>Bacteroidota</taxon>
        <taxon>Flavobacteriia</taxon>
        <taxon>Flavobacteriales</taxon>
        <taxon>Weeksellaceae</taxon>
        <taxon>Moheibacter</taxon>
    </lineage>
</organism>
<name>A0A1W2AMI0_9FLAO</name>
<evidence type="ECO:0000256" key="1">
    <source>
        <dbReference type="SAM" id="Phobius"/>
    </source>
</evidence>
<keyword evidence="1" id="KW-1133">Transmembrane helix</keyword>
<gene>
    <name evidence="2" type="ORF">SAMN06296427_104288</name>
</gene>
<sequence>MYFYKNVYLMMKLKYLLLLLLFYCLNFNTFAQFQDSKNLSLDEKIVINHDLMMTEPERAFNQFEELEDQAIKEENREAELSILSRKTWFYVRKTDLKKAIKSAQDLQSKAEFYNSLHWEATAHGHLLEIYSISNLPEQAIEEFEKTINLLNQSDKSGDDLNNSKAITHIKVATVYSGEGNFGMAKKMLIKADKYISEIKNNERRRKIRFMNFSNLGVVNMELNLYDSAEYFVQKSLLLNNGKEDEFSLNQFRNYVLLGQINNKSKSHLEAYQYLKHAEGMAPRLTASLMEKDVLYEELAIAYQALDSIAQAAIYFNKNKDIKIELEKSKNSSLHKIIKDELLKEKNYSVYILIGASILLIISSFFIFKLYRKNKFLEKQEKEGEVFLKQNPSIQSIDVESFLRLTELAGKDEQAFNVAFHAQFPDFYEKLLAVNPKLVESEIKFCTFLKLKLSTKEIAQIQNIEPATVKNKKNRIRKRLNIPPDVELYYFFNKF</sequence>
<dbReference type="InterPro" id="IPR011990">
    <property type="entry name" value="TPR-like_helical_dom_sf"/>
</dbReference>
<keyword evidence="3" id="KW-1185">Reference proteome</keyword>
<dbReference type="EMBL" id="FWXS01000004">
    <property type="protein sequence ID" value="SMC61722.1"/>
    <property type="molecule type" value="Genomic_DNA"/>
</dbReference>
<dbReference type="Proteomes" id="UP000192393">
    <property type="component" value="Unassembled WGS sequence"/>
</dbReference>
<reference evidence="2 3" key="1">
    <citation type="submission" date="2017-04" db="EMBL/GenBank/DDBJ databases">
        <authorList>
            <person name="Afonso C.L."/>
            <person name="Miller P.J."/>
            <person name="Scott M.A."/>
            <person name="Spackman E."/>
            <person name="Goraichik I."/>
            <person name="Dimitrov K.M."/>
            <person name="Suarez D.L."/>
            <person name="Swayne D.E."/>
        </authorList>
    </citation>
    <scope>NUCLEOTIDE SEQUENCE [LARGE SCALE GENOMIC DNA]</scope>
    <source>
        <strain evidence="2 3">CGMCC 1.12708</strain>
    </source>
</reference>
<evidence type="ECO:0000313" key="2">
    <source>
        <dbReference type="EMBL" id="SMC61722.1"/>
    </source>
</evidence>
<protein>
    <submittedName>
        <fullName evidence="2">Regulatory protein, luxR family</fullName>
    </submittedName>
</protein>
<dbReference type="Gene3D" id="1.25.40.10">
    <property type="entry name" value="Tetratricopeptide repeat domain"/>
    <property type="match status" value="1"/>
</dbReference>
<dbReference type="SUPFAM" id="SSF46894">
    <property type="entry name" value="C-terminal effector domain of the bipartite response regulators"/>
    <property type="match status" value="1"/>
</dbReference>
<dbReference type="SUPFAM" id="SSF48452">
    <property type="entry name" value="TPR-like"/>
    <property type="match status" value="1"/>
</dbReference>
<accession>A0A1W2AMI0</accession>
<dbReference type="STRING" id="1434700.SAMN06296427_104288"/>
<feature type="transmembrane region" description="Helical" evidence="1">
    <location>
        <begin position="347"/>
        <end position="370"/>
    </location>
</feature>